<protein>
    <submittedName>
        <fullName evidence="1">Uncharacterized protein</fullName>
    </submittedName>
</protein>
<dbReference type="RefSeq" id="WP_176225670.1">
    <property type="nucleotide sequence ID" value="NZ_FXAO01000009.1"/>
</dbReference>
<name>A0A1X7L2T4_9FLAO</name>
<gene>
    <name evidence="1" type="ORF">SAMN03080602_03718</name>
</gene>
<evidence type="ECO:0000313" key="2">
    <source>
        <dbReference type="Proteomes" id="UP000193420"/>
    </source>
</evidence>
<sequence length="58" mass="6580">MKIVGNLKLLILGILNLHEKITHDSNGTKNYCDGHAHHDFYCPDKMSYVLVEQARKGV</sequence>
<proteinExistence type="predicted"/>
<keyword evidence="2" id="KW-1185">Reference proteome</keyword>
<organism evidence="1 2">
    <name type="scientific">Arenibacter troitsensis</name>
    <dbReference type="NCBI Taxonomy" id="188872"/>
    <lineage>
        <taxon>Bacteria</taxon>
        <taxon>Pseudomonadati</taxon>
        <taxon>Bacteroidota</taxon>
        <taxon>Flavobacteriia</taxon>
        <taxon>Flavobacteriales</taxon>
        <taxon>Flavobacteriaceae</taxon>
        <taxon>Arenibacter</taxon>
    </lineage>
</organism>
<dbReference type="EMBL" id="FXAO01000009">
    <property type="protein sequence ID" value="SMG48181.1"/>
    <property type="molecule type" value="Genomic_DNA"/>
</dbReference>
<evidence type="ECO:0000313" key="1">
    <source>
        <dbReference type="EMBL" id="SMG48181.1"/>
    </source>
</evidence>
<dbReference type="AlphaFoldDB" id="A0A1X7L2T4"/>
<dbReference type="Proteomes" id="UP000193420">
    <property type="component" value="Unassembled WGS sequence"/>
</dbReference>
<accession>A0A1X7L2T4</accession>
<reference evidence="2" key="1">
    <citation type="submission" date="2017-04" db="EMBL/GenBank/DDBJ databases">
        <authorList>
            <person name="Varghese N."/>
            <person name="Submissions S."/>
        </authorList>
    </citation>
    <scope>NUCLEOTIDE SEQUENCE [LARGE SCALE GENOMIC DNA]</scope>
    <source>
        <strain evidence="2">DSM 19835</strain>
    </source>
</reference>